<sequence length="151" mass="17413">LAHNRRHLLTSLSLSLSLCLSIYVSQPSKQTDNVKGKGQQHTKKYLSVQVCDESCTWWCGRNLHYLPSRKSSQHNGRLLKLNSRICSICHYSVEGIAFQQFLSRWSASIQYVLHHSAQKQRTWFGQLEPVLRITNAKDPQQIQHRRGDQSA</sequence>
<reference evidence="2 3" key="1">
    <citation type="submission" date="2020-02" db="EMBL/GenBank/DDBJ databases">
        <title>A chromosome-scale genome assembly of the black bullhead catfish (Ameiurus melas).</title>
        <authorList>
            <person name="Wen M."/>
            <person name="Zham M."/>
            <person name="Cabau C."/>
            <person name="Klopp C."/>
            <person name="Donnadieu C."/>
            <person name="Roques C."/>
            <person name="Bouchez O."/>
            <person name="Lampietro C."/>
            <person name="Jouanno E."/>
            <person name="Herpin A."/>
            <person name="Louis A."/>
            <person name="Berthelot C."/>
            <person name="Parey E."/>
            <person name="Roest-Crollius H."/>
            <person name="Braasch I."/>
            <person name="Postlethwait J."/>
            <person name="Robinson-Rechavi M."/>
            <person name="Echchiki A."/>
            <person name="Begum T."/>
            <person name="Montfort J."/>
            <person name="Schartl M."/>
            <person name="Bobe J."/>
            <person name="Guiguen Y."/>
        </authorList>
    </citation>
    <scope>NUCLEOTIDE SEQUENCE [LARGE SCALE GENOMIC DNA]</scope>
    <source>
        <strain evidence="2">M_S1</strain>
        <tissue evidence="2">Blood</tissue>
    </source>
</reference>
<protein>
    <submittedName>
        <fullName evidence="2">Uncharacterized protein</fullName>
    </submittedName>
</protein>
<dbReference type="EMBL" id="JAAGNN010000011">
    <property type="protein sequence ID" value="KAF4083398.1"/>
    <property type="molecule type" value="Genomic_DNA"/>
</dbReference>
<evidence type="ECO:0000256" key="1">
    <source>
        <dbReference type="SAM" id="SignalP"/>
    </source>
</evidence>
<dbReference type="AlphaFoldDB" id="A0A7J6APG1"/>
<accession>A0A7J6APG1</accession>
<dbReference type="Proteomes" id="UP000593565">
    <property type="component" value="Unassembled WGS sequence"/>
</dbReference>
<proteinExistence type="predicted"/>
<comment type="caution">
    <text evidence="2">The sequence shown here is derived from an EMBL/GenBank/DDBJ whole genome shotgun (WGS) entry which is preliminary data.</text>
</comment>
<feature type="signal peptide" evidence="1">
    <location>
        <begin position="1"/>
        <end position="21"/>
    </location>
</feature>
<evidence type="ECO:0000313" key="3">
    <source>
        <dbReference type="Proteomes" id="UP000593565"/>
    </source>
</evidence>
<organism evidence="2 3">
    <name type="scientific">Ameiurus melas</name>
    <name type="common">Black bullhead</name>
    <name type="synonym">Silurus melas</name>
    <dbReference type="NCBI Taxonomy" id="219545"/>
    <lineage>
        <taxon>Eukaryota</taxon>
        <taxon>Metazoa</taxon>
        <taxon>Chordata</taxon>
        <taxon>Craniata</taxon>
        <taxon>Vertebrata</taxon>
        <taxon>Euteleostomi</taxon>
        <taxon>Actinopterygii</taxon>
        <taxon>Neopterygii</taxon>
        <taxon>Teleostei</taxon>
        <taxon>Ostariophysi</taxon>
        <taxon>Siluriformes</taxon>
        <taxon>Ictaluridae</taxon>
        <taxon>Ameiurus</taxon>
    </lineage>
</organism>
<gene>
    <name evidence="2" type="ORF">AMELA_G00140750</name>
</gene>
<evidence type="ECO:0000313" key="2">
    <source>
        <dbReference type="EMBL" id="KAF4083398.1"/>
    </source>
</evidence>
<feature type="chain" id="PRO_5029786765" evidence="1">
    <location>
        <begin position="22"/>
        <end position="151"/>
    </location>
</feature>
<keyword evidence="1" id="KW-0732">Signal</keyword>
<name>A0A7J6APG1_AMEME</name>
<keyword evidence="3" id="KW-1185">Reference proteome</keyword>
<feature type="non-terminal residue" evidence="2">
    <location>
        <position position="1"/>
    </location>
</feature>